<dbReference type="EMBL" id="JH169130">
    <property type="protein sequence ID" value="EHB06035.1"/>
    <property type="molecule type" value="Genomic_DNA"/>
</dbReference>
<dbReference type="InParanoid" id="G5B9S7"/>
<proteinExistence type="inferred from homology"/>
<dbReference type="Pfam" id="PF00134">
    <property type="entry name" value="Cyclin_N"/>
    <property type="match status" value="1"/>
</dbReference>
<sequence>MIFLDDITLSQANDRITAECVSIALYYLIKNRDANRCLDIFDEQLHPLTREKLPEEYFELDPEHMHIYKFIASTFNATWLPTEGAIITLVFLERLLSYAEIDICPTKWRRIVLGAIILACKDWDDETLWNVEFCWIFKGVTLEDINESERHFLDLMKFNVNVPISVYAKYYFDLHILAFENGVCCKHVPLTKEHKT</sequence>
<evidence type="ECO:0000256" key="1">
    <source>
        <dbReference type="ARBA" id="ARBA00005463"/>
    </source>
</evidence>
<dbReference type="InterPro" id="IPR036915">
    <property type="entry name" value="Cyclin-like_sf"/>
</dbReference>
<dbReference type="Gene3D" id="1.10.472.10">
    <property type="entry name" value="Cyclin-like"/>
    <property type="match status" value="1"/>
</dbReference>
<dbReference type="Proteomes" id="UP000006813">
    <property type="component" value="Unassembled WGS sequence"/>
</dbReference>
<organism evidence="3 4">
    <name type="scientific">Heterocephalus glaber</name>
    <name type="common">Naked mole rat</name>
    <dbReference type="NCBI Taxonomy" id="10181"/>
    <lineage>
        <taxon>Eukaryota</taxon>
        <taxon>Metazoa</taxon>
        <taxon>Chordata</taxon>
        <taxon>Craniata</taxon>
        <taxon>Vertebrata</taxon>
        <taxon>Euteleostomi</taxon>
        <taxon>Mammalia</taxon>
        <taxon>Eutheria</taxon>
        <taxon>Euarchontoglires</taxon>
        <taxon>Glires</taxon>
        <taxon>Rodentia</taxon>
        <taxon>Hystricomorpha</taxon>
        <taxon>Bathyergidae</taxon>
        <taxon>Heterocephalus</taxon>
    </lineage>
</organism>
<gene>
    <name evidence="3" type="ORF">GW7_19315</name>
</gene>
<name>G5B9S7_HETGA</name>
<dbReference type="InterPro" id="IPR006671">
    <property type="entry name" value="Cyclin_N"/>
</dbReference>
<evidence type="ECO:0000313" key="4">
    <source>
        <dbReference type="Proteomes" id="UP000006813"/>
    </source>
</evidence>
<reference evidence="3 4" key="1">
    <citation type="journal article" date="2011" name="Nature">
        <title>Genome sequencing reveals insights into physiology and longevity of the naked mole rat.</title>
        <authorList>
            <person name="Kim E.B."/>
            <person name="Fang X."/>
            <person name="Fushan A.A."/>
            <person name="Huang Z."/>
            <person name="Lobanov A.V."/>
            <person name="Han L."/>
            <person name="Marino S.M."/>
            <person name="Sun X."/>
            <person name="Turanov A.A."/>
            <person name="Yang P."/>
            <person name="Yim S.H."/>
            <person name="Zhao X."/>
            <person name="Kasaikina M.V."/>
            <person name="Stoletzki N."/>
            <person name="Peng C."/>
            <person name="Polak P."/>
            <person name="Xiong Z."/>
            <person name="Kiezun A."/>
            <person name="Zhu Y."/>
            <person name="Chen Y."/>
            <person name="Kryukov G.V."/>
            <person name="Zhang Q."/>
            <person name="Peshkin L."/>
            <person name="Yang L."/>
            <person name="Bronson R.T."/>
            <person name="Buffenstein R."/>
            <person name="Wang B."/>
            <person name="Han C."/>
            <person name="Li Q."/>
            <person name="Chen L."/>
            <person name="Zhao W."/>
            <person name="Sunyaev S.R."/>
            <person name="Park T.J."/>
            <person name="Zhang G."/>
            <person name="Wang J."/>
            <person name="Gladyshev V.N."/>
        </authorList>
    </citation>
    <scope>NUCLEOTIDE SEQUENCE [LARGE SCALE GENOMIC DNA]</scope>
</reference>
<dbReference type="SUPFAM" id="SSF47954">
    <property type="entry name" value="Cyclin-like"/>
    <property type="match status" value="1"/>
</dbReference>
<dbReference type="AlphaFoldDB" id="G5B9S7"/>
<evidence type="ECO:0000313" key="3">
    <source>
        <dbReference type="EMBL" id="EHB06035.1"/>
    </source>
</evidence>
<accession>G5B9S7</accession>
<evidence type="ECO:0000259" key="2">
    <source>
        <dbReference type="Pfam" id="PF00134"/>
    </source>
</evidence>
<feature type="domain" description="Cyclin N-terminal" evidence="2">
    <location>
        <begin position="66"/>
        <end position="161"/>
    </location>
</feature>
<protein>
    <submittedName>
        <fullName evidence="3">Cyclin-Y-like protein 1</fullName>
    </submittedName>
</protein>
<dbReference type="PANTHER" id="PTHR14248">
    <property type="entry name" value="CYCLIN Y, ISOFORM A"/>
    <property type="match status" value="1"/>
</dbReference>
<comment type="similarity">
    <text evidence="1">Belongs to the cyclin family. Cyclin Y subfamily.</text>
</comment>
<dbReference type="CDD" id="cd20540">
    <property type="entry name" value="CYCLIN_CCNY_like"/>
    <property type="match status" value="1"/>
</dbReference>